<evidence type="ECO:0000256" key="6">
    <source>
        <dbReference type="ARBA" id="ARBA00022842"/>
    </source>
</evidence>
<evidence type="ECO:0000313" key="10">
    <source>
        <dbReference type="EMBL" id="CAB4835699.1"/>
    </source>
</evidence>
<keyword evidence="5" id="KW-0378">Hydrolase</keyword>
<dbReference type="EC" id="3.6.1.1" evidence="2"/>
<proteinExistence type="inferred from homology"/>
<dbReference type="InterPro" id="IPR036649">
    <property type="entry name" value="Pyrophosphatase_sf"/>
</dbReference>
<dbReference type="GO" id="GO:0004427">
    <property type="term" value="F:inorganic diphosphate phosphatase activity"/>
    <property type="evidence" value="ECO:0007669"/>
    <property type="project" value="UniProtKB-EC"/>
</dbReference>
<sequence length="185" mass="21052">MSSIGHKPGPEYPHRVEAIIEIPRDSRNKYEIDDDSGDVWLDRMLFTATRYPANYGFIPLTLAGDGDPIDILVLMDEPVFPGVHVWARPVGVMEMRDEAGPDAKIMAVPYGDPRWDQIQDLDDLPALLRSEIDHFFEVYKALEPGKSTETSHWGDRARAHELLVEARHDYKPAPPVVPKRRANER</sequence>
<evidence type="ECO:0000256" key="5">
    <source>
        <dbReference type="ARBA" id="ARBA00022801"/>
    </source>
</evidence>
<comment type="cofactor">
    <cofactor evidence="1">
        <name>Mg(2+)</name>
        <dbReference type="ChEBI" id="CHEBI:18420"/>
    </cofactor>
</comment>
<dbReference type="GO" id="GO:0000287">
    <property type="term" value="F:magnesium ion binding"/>
    <property type="evidence" value="ECO:0007669"/>
    <property type="project" value="InterPro"/>
</dbReference>
<dbReference type="GO" id="GO:0006796">
    <property type="term" value="P:phosphate-containing compound metabolic process"/>
    <property type="evidence" value="ECO:0007669"/>
    <property type="project" value="InterPro"/>
</dbReference>
<dbReference type="AlphaFoldDB" id="A0A6J7AV19"/>
<dbReference type="PANTHER" id="PTHR10286">
    <property type="entry name" value="INORGANIC PYROPHOSPHATASE"/>
    <property type="match status" value="1"/>
</dbReference>
<evidence type="ECO:0000256" key="1">
    <source>
        <dbReference type="ARBA" id="ARBA00001946"/>
    </source>
</evidence>
<organism evidence="10">
    <name type="scientific">freshwater metagenome</name>
    <dbReference type="NCBI Taxonomy" id="449393"/>
    <lineage>
        <taxon>unclassified sequences</taxon>
        <taxon>metagenomes</taxon>
        <taxon>ecological metagenomes</taxon>
    </lineage>
</organism>
<evidence type="ECO:0000256" key="4">
    <source>
        <dbReference type="ARBA" id="ARBA00022723"/>
    </source>
</evidence>
<dbReference type="HAMAP" id="MF_00209">
    <property type="entry name" value="Inorganic_PPase"/>
    <property type="match status" value="1"/>
</dbReference>
<dbReference type="CDD" id="cd00412">
    <property type="entry name" value="pyrophosphatase"/>
    <property type="match status" value="1"/>
</dbReference>
<evidence type="ECO:0000313" key="12">
    <source>
        <dbReference type="EMBL" id="CAB4997318.1"/>
    </source>
</evidence>
<gene>
    <name evidence="9" type="ORF">UFOPK2754_01018</name>
    <name evidence="10" type="ORF">UFOPK3139_02594</name>
    <name evidence="11" type="ORF">UFOPK3543_00266</name>
    <name evidence="12" type="ORF">UFOPK3967_01415</name>
</gene>
<evidence type="ECO:0000256" key="2">
    <source>
        <dbReference type="ARBA" id="ARBA00012146"/>
    </source>
</evidence>
<dbReference type="EMBL" id="CAFBMH010000005">
    <property type="protein sequence ID" value="CAB4891074.1"/>
    <property type="molecule type" value="Genomic_DNA"/>
</dbReference>
<dbReference type="PROSITE" id="PS00387">
    <property type="entry name" value="PPASE"/>
    <property type="match status" value="1"/>
</dbReference>
<keyword evidence="4" id="KW-0479">Metal-binding</keyword>
<accession>A0A6J7AV19</accession>
<dbReference type="EMBL" id="CAFBOS010000078">
    <property type="protein sequence ID" value="CAB4997318.1"/>
    <property type="molecule type" value="Genomic_DNA"/>
</dbReference>
<dbReference type="InterPro" id="IPR008162">
    <property type="entry name" value="Pyrophosphatase"/>
</dbReference>
<evidence type="ECO:0000256" key="7">
    <source>
        <dbReference type="ARBA" id="ARBA00040300"/>
    </source>
</evidence>
<dbReference type="EMBL" id="CAFABA010000141">
    <property type="protein sequence ID" value="CAB4835699.1"/>
    <property type="molecule type" value="Genomic_DNA"/>
</dbReference>
<evidence type="ECO:0000256" key="8">
    <source>
        <dbReference type="ARBA" id="ARBA00047820"/>
    </source>
</evidence>
<dbReference type="EMBL" id="CAEZYR010000028">
    <property type="protein sequence ID" value="CAB4738833.1"/>
    <property type="molecule type" value="Genomic_DNA"/>
</dbReference>
<keyword evidence="6" id="KW-0460">Magnesium</keyword>
<reference evidence="10" key="1">
    <citation type="submission" date="2020-05" db="EMBL/GenBank/DDBJ databases">
        <authorList>
            <person name="Chiriac C."/>
            <person name="Salcher M."/>
            <person name="Ghai R."/>
            <person name="Kavagutti S V."/>
        </authorList>
    </citation>
    <scope>NUCLEOTIDE SEQUENCE</scope>
</reference>
<evidence type="ECO:0000313" key="11">
    <source>
        <dbReference type="EMBL" id="CAB4891074.1"/>
    </source>
</evidence>
<dbReference type="Gene3D" id="3.90.80.10">
    <property type="entry name" value="Inorganic pyrophosphatase"/>
    <property type="match status" value="1"/>
</dbReference>
<evidence type="ECO:0000313" key="9">
    <source>
        <dbReference type="EMBL" id="CAB4738833.1"/>
    </source>
</evidence>
<dbReference type="GO" id="GO:0005737">
    <property type="term" value="C:cytoplasm"/>
    <property type="evidence" value="ECO:0007669"/>
    <property type="project" value="InterPro"/>
</dbReference>
<comment type="catalytic activity">
    <reaction evidence="8">
        <text>diphosphate + H2O = 2 phosphate + H(+)</text>
        <dbReference type="Rhea" id="RHEA:24576"/>
        <dbReference type="ChEBI" id="CHEBI:15377"/>
        <dbReference type="ChEBI" id="CHEBI:15378"/>
        <dbReference type="ChEBI" id="CHEBI:33019"/>
        <dbReference type="ChEBI" id="CHEBI:43474"/>
        <dbReference type="EC" id="3.6.1.1"/>
    </reaction>
</comment>
<keyword evidence="3" id="KW-0963">Cytoplasm</keyword>
<name>A0A6J7AV19_9ZZZZ</name>
<dbReference type="FunFam" id="3.90.80.10:FF:000003">
    <property type="entry name" value="Inorganic pyrophosphatase"/>
    <property type="match status" value="1"/>
</dbReference>
<dbReference type="SUPFAM" id="SSF50324">
    <property type="entry name" value="Inorganic pyrophosphatase"/>
    <property type="match status" value="1"/>
</dbReference>
<dbReference type="Pfam" id="PF00719">
    <property type="entry name" value="Pyrophosphatase"/>
    <property type="match status" value="1"/>
</dbReference>
<evidence type="ECO:0000256" key="3">
    <source>
        <dbReference type="ARBA" id="ARBA00022490"/>
    </source>
</evidence>
<protein>
    <recommendedName>
        <fullName evidence="7">Inorganic pyrophosphatase</fullName>
        <ecNumber evidence="2">3.6.1.1</ecNumber>
    </recommendedName>
</protein>